<reference evidence="5" key="1">
    <citation type="submission" date="2021-03" db="EMBL/GenBank/DDBJ databases">
        <authorList>
            <person name="Kanchanasin P."/>
            <person name="Saeng-In P."/>
            <person name="Phongsopitanun W."/>
            <person name="Yuki M."/>
            <person name="Kudo T."/>
            <person name="Ohkuma M."/>
            <person name="Tanasupawat S."/>
        </authorList>
    </citation>
    <scope>NUCLEOTIDE SEQUENCE</scope>
    <source>
        <strain evidence="5">GKU 128</strain>
    </source>
</reference>
<keyword evidence="6" id="KW-1185">Reference proteome</keyword>
<dbReference type="Pfam" id="PF13556">
    <property type="entry name" value="HTH_30"/>
    <property type="match status" value="1"/>
</dbReference>
<evidence type="ECO:0000259" key="3">
    <source>
        <dbReference type="Pfam" id="PF14361"/>
    </source>
</evidence>
<proteinExistence type="inferred from homology"/>
<dbReference type="AlphaFoldDB" id="A0A939PDH4"/>
<dbReference type="Proteomes" id="UP000669179">
    <property type="component" value="Unassembled WGS sequence"/>
</dbReference>
<comment type="similarity">
    <text evidence="1">Belongs to the CdaR family.</text>
</comment>
<dbReference type="InterPro" id="IPR041522">
    <property type="entry name" value="CdaR_GGDEF"/>
</dbReference>
<comment type="caution">
    <text evidence="5">The sequence shown here is derived from an EMBL/GenBank/DDBJ whole genome shotgun (WGS) entry which is preliminary data.</text>
</comment>
<evidence type="ECO:0000256" key="1">
    <source>
        <dbReference type="ARBA" id="ARBA00006754"/>
    </source>
</evidence>
<dbReference type="EMBL" id="JAGEOJ010000010">
    <property type="protein sequence ID" value="MBO2450227.1"/>
    <property type="molecule type" value="Genomic_DNA"/>
</dbReference>
<dbReference type="PANTHER" id="PTHR33744:SF1">
    <property type="entry name" value="DNA-BINDING TRANSCRIPTIONAL ACTIVATOR ADER"/>
    <property type="match status" value="1"/>
</dbReference>
<evidence type="ECO:0000313" key="5">
    <source>
        <dbReference type="EMBL" id="MBO2450227.1"/>
    </source>
</evidence>
<protein>
    <submittedName>
        <fullName evidence="5">Helix-turn-helix domain-containing protein</fullName>
    </submittedName>
</protein>
<gene>
    <name evidence="5" type="ORF">J4573_24215</name>
</gene>
<accession>A0A939PDH4</accession>
<dbReference type="InterPro" id="IPR042070">
    <property type="entry name" value="PucR_C-HTH_sf"/>
</dbReference>
<sequence length="412" mass="44851">MAPWAATPGVEVRVAFGTAHADRDGRAIMRRAVGRLAPRLTDLADRLLAEIVVGECWDRPAELRDDLWQVCHVGLGHGVATILDPDRGRADLEWAERLGRRRAEQGQPLDQLLRSYRLAGRVFWEAVVDIVSEDDPAHVPVLVRQATRTWHTIDELSSAAAAAYHRTEYDLLRSSEERTAAVVDALLEGRGTEGALLTTAAEALGLPVRGRYAVVVIGVPLPPEPPEPPDGEGGGLRFFWRLRADTRVAVVALGPATLDDLTETLRPYVAGHAGVSAVVDGLAELGTARHQAELAIRTCCSSEPEIALLDRRLPDALIVSEPRLAGRLGRIRLGPLLELDAAYRDVLLDTFATWLECDGSAAAAAPLLYCHHNTVLNRLRRLERLTGCALTRPRDLVELVLALSAVRLLPLA</sequence>
<feature type="domain" description="CdaR GGDEF-like" evidence="4">
    <location>
        <begin position="195"/>
        <end position="297"/>
    </location>
</feature>
<dbReference type="Pfam" id="PF17853">
    <property type="entry name" value="GGDEF_2"/>
    <property type="match status" value="1"/>
</dbReference>
<dbReference type="Gene3D" id="1.10.10.2840">
    <property type="entry name" value="PucR C-terminal helix-turn-helix domain"/>
    <property type="match status" value="1"/>
</dbReference>
<evidence type="ECO:0000259" key="2">
    <source>
        <dbReference type="Pfam" id="PF13556"/>
    </source>
</evidence>
<dbReference type="PANTHER" id="PTHR33744">
    <property type="entry name" value="CARBOHYDRATE DIACID REGULATOR"/>
    <property type="match status" value="1"/>
</dbReference>
<dbReference type="Pfam" id="PF14361">
    <property type="entry name" value="RsbRD_N"/>
    <property type="match status" value="1"/>
</dbReference>
<evidence type="ECO:0000313" key="6">
    <source>
        <dbReference type="Proteomes" id="UP000669179"/>
    </source>
</evidence>
<feature type="domain" description="PucR C-terminal helix-turn-helix" evidence="2">
    <location>
        <begin position="347"/>
        <end position="404"/>
    </location>
</feature>
<dbReference type="InterPro" id="IPR025736">
    <property type="entry name" value="PucR_C-HTH_dom"/>
</dbReference>
<evidence type="ECO:0000259" key="4">
    <source>
        <dbReference type="Pfam" id="PF17853"/>
    </source>
</evidence>
<organism evidence="5 6">
    <name type="scientific">Actinomadura barringtoniae</name>
    <dbReference type="NCBI Taxonomy" id="1427535"/>
    <lineage>
        <taxon>Bacteria</taxon>
        <taxon>Bacillati</taxon>
        <taxon>Actinomycetota</taxon>
        <taxon>Actinomycetes</taxon>
        <taxon>Streptosporangiales</taxon>
        <taxon>Thermomonosporaceae</taxon>
        <taxon>Actinomadura</taxon>
    </lineage>
</organism>
<dbReference type="InterPro" id="IPR025751">
    <property type="entry name" value="RsbRD_N_dom"/>
</dbReference>
<name>A0A939PDH4_9ACTN</name>
<feature type="domain" description="RsbT co-antagonist protein RsbRD N-terminal" evidence="3">
    <location>
        <begin position="42"/>
        <end position="178"/>
    </location>
</feature>
<dbReference type="InterPro" id="IPR051448">
    <property type="entry name" value="CdaR-like_regulators"/>
</dbReference>